<evidence type="ECO:0000313" key="3">
    <source>
        <dbReference type="Proteomes" id="UP001609186"/>
    </source>
</evidence>
<accession>A0ABW7L5G9</accession>
<dbReference type="EMBL" id="JBIMPM010000022">
    <property type="protein sequence ID" value="MFH5253329.1"/>
    <property type="molecule type" value="Genomic_DNA"/>
</dbReference>
<sequence length="79" mass="8920">MTDEARQRGAPEQAKHHHRDLSGTIEALRAAKKRGELASFATGIFATPLDLTLCFTVKTDDTIDVIRLLHQRMDIERHP</sequence>
<dbReference type="RefSeq" id="WP_395129988.1">
    <property type="nucleotide sequence ID" value="NZ_JBIMPM010000022.1"/>
</dbReference>
<dbReference type="Proteomes" id="UP001609186">
    <property type="component" value="Unassembled WGS sequence"/>
</dbReference>
<comment type="caution">
    <text evidence="2">The sequence shown here is derived from an EMBL/GenBank/DDBJ whole genome shotgun (WGS) entry which is preliminary data.</text>
</comment>
<evidence type="ECO:0000313" key="2">
    <source>
        <dbReference type="EMBL" id="MFH5253329.1"/>
    </source>
</evidence>
<gene>
    <name evidence="2" type="ORF">ACGTRS_19090</name>
</gene>
<name>A0ABW7L5G9_9BURK</name>
<organism evidence="2 3">
    <name type="scientific">Burkholderia semiarida</name>
    <dbReference type="NCBI Taxonomy" id="2843303"/>
    <lineage>
        <taxon>Bacteria</taxon>
        <taxon>Pseudomonadati</taxon>
        <taxon>Pseudomonadota</taxon>
        <taxon>Betaproteobacteria</taxon>
        <taxon>Burkholderiales</taxon>
        <taxon>Burkholderiaceae</taxon>
        <taxon>Burkholderia</taxon>
        <taxon>Burkholderia cepacia complex</taxon>
    </lineage>
</organism>
<keyword evidence="3" id="KW-1185">Reference proteome</keyword>
<evidence type="ECO:0000256" key="1">
    <source>
        <dbReference type="SAM" id="MobiDB-lite"/>
    </source>
</evidence>
<reference evidence="2 3" key="1">
    <citation type="submission" date="2024-10" db="EMBL/GenBank/DDBJ databases">
        <title>Burkholderia semiarida in Mexico.</title>
        <authorList>
            <person name="Estrada P."/>
        </authorList>
    </citation>
    <scope>NUCLEOTIDE SEQUENCE [LARGE SCALE GENOMIC DNA]</scope>
    <source>
        <strain evidence="2 3">CLM7-1</strain>
    </source>
</reference>
<feature type="region of interest" description="Disordered" evidence="1">
    <location>
        <begin position="1"/>
        <end position="23"/>
    </location>
</feature>
<proteinExistence type="predicted"/>
<dbReference type="InterPro" id="IPR035093">
    <property type="entry name" value="RelE/ParE_toxin_dom_sf"/>
</dbReference>
<protein>
    <submittedName>
        <fullName evidence="2">Uncharacterized protein</fullName>
    </submittedName>
</protein>
<dbReference type="Gene3D" id="3.30.2310.20">
    <property type="entry name" value="RelE-like"/>
    <property type="match status" value="1"/>
</dbReference>